<dbReference type="Proteomes" id="UP000007104">
    <property type="component" value="Chromosome I"/>
</dbReference>
<dbReference type="KEGG" id="bms:BR1686"/>
<proteinExistence type="predicted"/>
<evidence type="ECO:0000313" key="2">
    <source>
        <dbReference type="Proteomes" id="UP000007104"/>
    </source>
</evidence>
<name>A0A0H3G479_BRUSU</name>
<gene>
    <name evidence="1" type="ordered locus">BS1330_I1680</name>
</gene>
<evidence type="ECO:0000313" key="1">
    <source>
        <dbReference type="EMBL" id="AEM19003.1"/>
    </source>
</evidence>
<accession>A0A0H3G479</accession>
<dbReference type="KEGG" id="bsi:BS1330_I1680"/>
<protein>
    <submittedName>
        <fullName evidence="1">Uncharacterized protein</fullName>
    </submittedName>
</protein>
<reference evidence="1 2" key="1">
    <citation type="journal article" date="2011" name="J. Bacteriol.">
        <title>Revised genome sequence of Brucella suis 1330.</title>
        <authorList>
            <person name="Tae H."/>
            <person name="Shallom S."/>
            <person name="Settlage R."/>
            <person name="Preston D."/>
            <person name="Adams L.G."/>
            <person name="Garner H.R."/>
        </authorList>
    </citation>
    <scope>NUCLEOTIDE SEQUENCE [LARGE SCALE GENOMIC DNA]</scope>
    <source>
        <strain evidence="1 2">1330</strain>
    </source>
</reference>
<keyword evidence="2" id="KW-1185">Reference proteome</keyword>
<dbReference type="HOGENOM" id="CLU_3077525_0_0_5"/>
<sequence>MNAWPCWDGHGTHFPVSVSRNCISGCISGRKAGFHFCWKCLIFEGGLHGTSRSRIR</sequence>
<dbReference type="AlphaFoldDB" id="A0A0H3G479"/>
<organism evidence="1 2">
    <name type="scientific">Brucella suis biovar 1 (strain 1330)</name>
    <dbReference type="NCBI Taxonomy" id="204722"/>
    <lineage>
        <taxon>Bacteria</taxon>
        <taxon>Pseudomonadati</taxon>
        <taxon>Pseudomonadota</taxon>
        <taxon>Alphaproteobacteria</taxon>
        <taxon>Hyphomicrobiales</taxon>
        <taxon>Brucellaceae</taxon>
        <taxon>Brucella/Ochrobactrum group</taxon>
        <taxon>Brucella</taxon>
    </lineage>
</organism>
<dbReference type="EMBL" id="CP002997">
    <property type="protein sequence ID" value="AEM19003.1"/>
    <property type="molecule type" value="Genomic_DNA"/>
</dbReference>